<keyword evidence="3 6" id="KW-0697">Rotamase</keyword>
<dbReference type="PROSITE" id="PS50198">
    <property type="entry name" value="PPIC_PPIASE_2"/>
    <property type="match status" value="1"/>
</dbReference>
<dbReference type="InterPro" id="IPR027304">
    <property type="entry name" value="Trigger_fact/SurA_dom_sf"/>
</dbReference>
<organism evidence="8 9">
    <name type="scientific">Candidatus Hamiltonella defensa</name>
    <name type="common">Bemisia tabaci</name>
    <dbReference type="NCBI Taxonomy" id="672795"/>
    <lineage>
        <taxon>Bacteria</taxon>
        <taxon>Pseudomonadati</taxon>
        <taxon>Pseudomonadota</taxon>
        <taxon>Gammaproteobacteria</taxon>
        <taxon>Enterobacterales</taxon>
        <taxon>Enterobacteriaceae</taxon>
        <taxon>aphid secondary symbionts</taxon>
        <taxon>Candidatus Williamhamiltonella</taxon>
    </lineage>
</organism>
<keyword evidence="2" id="KW-0574">Periplasm</keyword>
<keyword evidence="5 6" id="KW-0413">Isomerase</keyword>
<dbReference type="SUPFAM" id="SSF109998">
    <property type="entry name" value="Triger factor/SurA peptide-binding domain-like"/>
    <property type="match status" value="1"/>
</dbReference>
<dbReference type="AlphaFoldDB" id="A0A249DVV1"/>
<evidence type="ECO:0000256" key="2">
    <source>
        <dbReference type="ARBA" id="ARBA00022764"/>
    </source>
</evidence>
<dbReference type="SUPFAM" id="SSF54534">
    <property type="entry name" value="FKBP-like"/>
    <property type="match status" value="1"/>
</dbReference>
<evidence type="ECO:0000256" key="5">
    <source>
        <dbReference type="ARBA" id="ARBA00023235"/>
    </source>
</evidence>
<evidence type="ECO:0000256" key="6">
    <source>
        <dbReference type="PROSITE-ProRule" id="PRU00278"/>
    </source>
</evidence>
<evidence type="ECO:0000259" key="7">
    <source>
        <dbReference type="PROSITE" id="PS50198"/>
    </source>
</evidence>
<reference evidence="9" key="1">
    <citation type="submission" date="2016-06" db="EMBL/GenBank/DDBJ databases">
        <authorList>
            <person name="Chen W."/>
            <person name="Hasegawa D.K."/>
        </authorList>
    </citation>
    <scope>NUCLEOTIDE SEQUENCE [LARGE SCALE GENOMIC DNA]</scope>
    <source>
        <strain evidence="9">MEAM1</strain>
    </source>
</reference>
<evidence type="ECO:0000256" key="1">
    <source>
        <dbReference type="ARBA" id="ARBA00022729"/>
    </source>
</evidence>
<dbReference type="PANTHER" id="PTHR47637:SF1">
    <property type="entry name" value="CHAPERONE SURA"/>
    <property type="match status" value="1"/>
</dbReference>
<evidence type="ECO:0000313" key="9">
    <source>
        <dbReference type="Proteomes" id="UP000216438"/>
    </source>
</evidence>
<dbReference type="Proteomes" id="UP000216438">
    <property type="component" value="Chromosome"/>
</dbReference>
<dbReference type="InterPro" id="IPR046357">
    <property type="entry name" value="PPIase_dom_sf"/>
</dbReference>
<keyword evidence="1" id="KW-0732">Signal</keyword>
<protein>
    <recommendedName>
        <fullName evidence="7">PpiC domain-containing protein</fullName>
    </recommendedName>
</protein>
<dbReference type="Pfam" id="PF13616">
    <property type="entry name" value="Rotamase_3"/>
    <property type="match status" value="1"/>
</dbReference>
<dbReference type="RefSeq" id="WP_016856850.1">
    <property type="nucleotide sequence ID" value="NZ_CP016303.1"/>
</dbReference>
<reference evidence="8 9" key="2">
    <citation type="submission" date="2017-09" db="EMBL/GenBank/DDBJ databases">
        <title>The genome of whitefly Bemisia tabaci, a global crop pest, provides novel insights into virus transmission, host adaptation and insecticide resistance.</title>
        <authorList>
            <person name="Kaur N."/>
            <person name="Kliot A."/>
            <person name="Pinheiro P.V."/>
            <person name="Luan J."/>
            <person name="Zheng Y."/>
            <person name="Liu W."/>
            <person name="Sun H."/>
            <person name="Yang X."/>
            <person name="Xu Y."/>
            <person name="Luo Y."/>
            <person name="Kruse A."/>
            <person name="Fisher T.W."/>
            <person name="Nelson D.R."/>
            <person name="Elimelech M."/>
            <person name="MacCoss M."/>
            <person name="Johnson R."/>
            <person name="Cohen E."/>
            <person name="Hunter W.B."/>
            <person name="Brown J.K."/>
            <person name="Jander G."/>
            <person name="Cilia M."/>
            <person name="Douglas A.E."/>
            <person name="Ghanim M."/>
            <person name="Simmons A.M."/>
            <person name="Wintermantel W.M."/>
            <person name="Ling K.-S."/>
            <person name="Fei Z."/>
        </authorList>
    </citation>
    <scope>NUCLEOTIDE SEQUENCE [LARGE SCALE GENOMIC DNA]</scope>
    <source>
        <strain evidence="8 9">MEAM1</strain>
    </source>
</reference>
<evidence type="ECO:0000256" key="4">
    <source>
        <dbReference type="ARBA" id="ARBA00023186"/>
    </source>
</evidence>
<keyword evidence="4" id="KW-0143">Chaperone</keyword>
<dbReference type="Gene3D" id="1.10.4030.10">
    <property type="entry name" value="Porin chaperone SurA, peptide-binding domain"/>
    <property type="match status" value="2"/>
</dbReference>
<gene>
    <name evidence="8" type="ORF">BA171_00370</name>
</gene>
<sequence length="322" mass="36962">MKNWRIYVLVWLLCSHFTVFSAPKEINKIVAIVNDSVILLSDLNHRLKAIKMNANNINQSLPDDAILRNQILERLIVESIQLQIANKIGLKIPDEDLDKIIADIARKNRLTVDQIRSKLASENINYGTYRNEIRNQILISEVLKNAVQPRINILPQEVDSLSKLILNEKNQNMELNLSQILIPLTENPSQKEIDKAEKKANKLVSQLKKGANFAKLAIAYSADSQAFKGGMMGWKKVQELPTLFSEKLKVIHKFDIIGPIRSGVGFHILRINDLHTIFENSEDIKNQAYKILFNRKFSEQAETWIQEQRASAYVKIFEHDDE</sequence>
<accession>A0A249DVV1</accession>
<dbReference type="InterPro" id="IPR000297">
    <property type="entry name" value="PPIase_PpiC"/>
</dbReference>
<dbReference type="EMBL" id="CP016303">
    <property type="protein sequence ID" value="ASX25676.1"/>
    <property type="molecule type" value="Genomic_DNA"/>
</dbReference>
<proteinExistence type="predicted"/>
<name>A0A249DVV1_9ENTR</name>
<feature type="domain" description="PpiC" evidence="7">
    <location>
        <begin position="172"/>
        <end position="273"/>
    </location>
</feature>
<evidence type="ECO:0000256" key="3">
    <source>
        <dbReference type="ARBA" id="ARBA00023110"/>
    </source>
</evidence>
<dbReference type="PROSITE" id="PS01096">
    <property type="entry name" value="PPIC_PPIASE_1"/>
    <property type="match status" value="1"/>
</dbReference>
<dbReference type="GO" id="GO:0003755">
    <property type="term" value="F:peptidyl-prolyl cis-trans isomerase activity"/>
    <property type="evidence" value="ECO:0007669"/>
    <property type="project" value="UniProtKB-KW"/>
</dbReference>
<dbReference type="OrthoDB" id="14196at2"/>
<evidence type="ECO:0000313" key="8">
    <source>
        <dbReference type="EMBL" id="ASX25676.1"/>
    </source>
</evidence>
<dbReference type="PANTHER" id="PTHR47637">
    <property type="entry name" value="CHAPERONE SURA"/>
    <property type="match status" value="1"/>
</dbReference>
<dbReference type="Gene3D" id="3.10.50.40">
    <property type="match status" value="1"/>
</dbReference>
<dbReference type="InterPro" id="IPR015391">
    <property type="entry name" value="SurA_N"/>
</dbReference>
<dbReference type="InterPro" id="IPR023058">
    <property type="entry name" value="PPIase_PpiC_CS"/>
</dbReference>
<dbReference type="Pfam" id="PF09312">
    <property type="entry name" value="SurA_N"/>
    <property type="match status" value="1"/>
</dbReference>
<dbReference type="InterPro" id="IPR050280">
    <property type="entry name" value="OMP_Chaperone_SurA"/>
</dbReference>